<gene>
    <name evidence="1" type="ORF">Fot_19791</name>
</gene>
<organism evidence="1 2">
    <name type="scientific">Forsythia ovata</name>
    <dbReference type="NCBI Taxonomy" id="205694"/>
    <lineage>
        <taxon>Eukaryota</taxon>
        <taxon>Viridiplantae</taxon>
        <taxon>Streptophyta</taxon>
        <taxon>Embryophyta</taxon>
        <taxon>Tracheophyta</taxon>
        <taxon>Spermatophyta</taxon>
        <taxon>Magnoliopsida</taxon>
        <taxon>eudicotyledons</taxon>
        <taxon>Gunneridae</taxon>
        <taxon>Pentapetalae</taxon>
        <taxon>asterids</taxon>
        <taxon>lamiids</taxon>
        <taxon>Lamiales</taxon>
        <taxon>Oleaceae</taxon>
        <taxon>Forsythieae</taxon>
        <taxon>Forsythia</taxon>
    </lineage>
</organism>
<dbReference type="AlphaFoldDB" id="A0ABD1VPV1"/>
<name>A0ABD1VPV1_9LAMI</name>
<sequence length="207" mass="23610">MAELKGHLGAYIIVFDKQMGNISVLVYYNGKWDQSRCYNDYSMVGITVPLDCSYMAFLGIIMKELKMNDFEYRITVQYQVLANGPLIQIDTDSSLYFYIQVKQGETNLTNFPLCVDIEKLDTNENNLRYLCNSVTEGVAGSFHDRSVNNNTGFGSMENLMITKFPTIQEMGDDICENVTYGDNNIEERSTNIISRPSIEDVRKDSIF</sequence>
<keyword evidence="2" id="KW-1185">Reference proteome</keyword>
<evidence type="ECO:0000313" key="2">
    <source>
        <dbReference type="Proteomes" id="UP001604277"/>
    </source>
</evidence>
<reference evidence="2" key="1">
    <citation type="submission" date="2024-07" db="EMBL/GenBank/DDBJ databases">
        <title>Two chromosome-level genome assemblies of Korean endemic species Abeliophyllum distichum and Forsythia ovata (Oleaceae).</title>
        <authorList>
            <person name="Jang H."/>
        </authorList>
    </citation>
    <scope>NUCLEOTIDE SEQUENCE [LARGE SCALE GENOMIC DNA]</scope>
</reference>
<dbReference type="EMBL" id="JBFOLJ010000005">
    <property type="protein sequence ID" value="KAL2538400.1"/>
    <property type="molecule type" value="Genomic_DNA"/>
</dbReference>
<dbReference type="Proteomes" id="UP001604277">
    <property type="component" value="Unassembled WGS sequence"/>
</dbReference>
<evidence type="ECO:0000313" key="1">
    <source>
        <dbReference type="EMBL" id="KAL2538400.1"/>
    </source>
</evidence>
<comment type="caution">
    <text evidence="1">The sequence shown here is derived from an EMBL/GenBank/DDBJ whole genome shotgun (WGS) entry which is preliminary data.</text>
</comment>
<proteinExistence type="predicted"/>
<protein>
    <submittedName>
        <fullName evidence="1">Zinc finger protein</fullName>
    </submittedName>
</protein>
<accession>A0ABD1VPV1</accession>